<keyword evidence="7" id="KW-1185">Reference proteome</keyword>
<feature type="compositionally biased region" description="Polar residues" evidence="3">
    <location>
        <begin position="448"/>
        <end position="458"/>
    </location>
</feature>
<proteinExistence type="predicted"/>
<dbReference type="InterPro" id="IPR015915">
    <property type="entry name" value="Kelch-typ_b-propeller"/>
</dbReference>
<dbReference type="EMBL" id="QKYT01000407">
    <property type="protein sequence ID" value="RIA85748.1"/>
    <property type="molecule type" value="Genomic_DNA"/>
</dbReference>
<evidence type="ECO:0000313" key="6">
    <source>
        <dbReference type="EMBL" id="RIA85748.1"/>
    </source>
</evidence>
<evidence type="ECO:0000256" key="2">
    <source>
        <dbReference type="ARBA" id="ARBA00022737"/>
    </source>
</evidence>
<dbReference type="OrthoDB" id="10251809at2759"/>
<dbReference type="PANTHER" id="PTHR46093:SF18">
    <property type="entry name" value="FIBRONECTIN TYPE-III DOMAIN-CONTAINING PROTEIN"/>
    <property type="match status" value="1"/>
</dbReference>
<feature type="chain" id="PRO_5017431375" description="Galactose oxidase" evidence="5">
    <location>
        <begin position="24"/>
        <end position="458"/>
    </location>
</feature>
<keyword evidence="4" id="KW-0472">Membrane</keyword>
<gene>
    <name evidence="6" type="ORF">C1645_808103</name>
</gene>
<feature type="compositionally biased region" description="Low complexity" evidence="3">
    <location>
        <begin position="436"/>
        <end position="447"/>
    </location>
</feature>
<dbReference type="Pfam" id="PF24681">
    <property type="entry name" value="Kelch_KLHDC2_KLHL20_DRC7"/>
    <property type="match status" value="2"/>
</dbReference>
<feature type="transmembrane region" description="Helical" evidence="4">
    <location>
        <begin position="394"/>
        <end position="419"/>
    </location>
</feature>
<dbReference type="Proteomes" id="UP000265703">
    <property type="component" value="Unassembled WGS sequence"/>
</dbReference>
<keyword evidence="5" id="KW-0732">Signal</keyword>
<evidence type="ECO:0000256" key="5">
    <source>
        <dbReference type="SAM" id="SignalP"/>
    </source>
</evidence>
<reference evidence="6 7" key="1">
    <citation type="submission" date="2018-06" db="EMBL/GenBank/DDBJ databases">
        <title>Comparative genomics reveals the genomic features of Rhizophagus irregularis, R. cerebriforme, R. diaphanum and Gigaspora rosea, and their symbiotic lifestyle signature.</title>
        <authorList>
            <person name="Morin E."/>
            <person name="San Clemente H."/>
            <person name="Chen E.C.H."/>
            <person name="De La Providencia I."/>
            <person name="Hainaut M."/>
            <person name="Kuo A."/>
            <person name="Kohler A."/>
            <person name="Murat C."/>
            <person name="Tang N."/>
            <person name="Roy S."/>
            <person name="Loubradou J."/>
            <person name="Henrissat B."/>
            <person name="Grigoriev I.V."/>
            <person name="Corradi N."/>
            <person name="Roux C."/>
            <person name="Martin F.M."/>
        </authorList>
    </citation>
    <scope>NUCLEOTIDE SEQUENCE [LARGE SCALE GENOMIC DNA]</scope>
    <source>
        <strain evidence="6 7">DAOM 227022</strain>
    </source>
</reference>
<feature type="region of interest" description="Disordered" evidence="3">
    <location>
        <begin position="436"/>
        <end position="458"/>
    </location>
</feature>
<sequence length="458" mass="50269">MSKNSLVYFLLCILFQLLLEVNCQMMPFKPGAISGHTATLIDNKLYILGGIDAKRNFILKDFFYLDVSVTFNTQNLLWQDLSNIDMVPSHHLATSVKGGANNDTLFLYGGDSSNKTTALVYTFDPQSITWVTPNIAGVNTIRKFELTGVNHDGKMYLFSGITYGVVTLTFVDDMLILDTINLSWGKGSLVNAPTPRGDYGVALLPNKNIIYIGGIVTTVVYDPKTLNIVQGDASTLSEVYLYDTINDNWSTKATSGRIPSNRAAFSTVLGLDGQRIIIFGGEFINPGYLDTTLYVLDLTNFTWYVPKISGKIPNPRIRHQANVIGKYMVISFGFGYDNTIESDILLLDISNNEEYVWTTTFDPTVPNNISSSLLPPSSSPSPSSSSSPTSNAPAAVIAGATVGSLFGVILLSFGGFLLYKRNKNKQKQKDIIQIHGNEGGYNNYNHGQELTTNHEPII</sequence>
<dbReference type="PANTHER" id="PTHR46093">
    <property type="entry name" value="ACYL-COA-BINDING DOMAIN-CONTAINING PROTEIN 5"/>
    <property type="match status" value="1"/>
</dbReference>
<evidence type="ECO:0000256" key="1">
    <source>
        <dbReference type="ARBA" id="ARBA00022441"/>
    </source>
</evidence>
<evidence type="ECO:0008006" key="8">
    <source>
        <dbReference type="Google" id="ProtNLM"/>
    </source>
</evidence>
<name>A0A397SI81_9GLOM</name>
<keyword evidence="4" id="KW-1133">Transmembrane helix</keyword>
<comment type="caution">
    <text evidence="6">The sequence shown here is derived from an EMBL/GenBank/DDBJ whole genome shotgun (WGS) entry which is preliminary data.</text>
</comment>
<keyword evidence="1" id="KW-0880">Kelch repeat</keyword>
<evidence type="ECO:0000256" key="4">
    <source>
        <dbReference type="SAM" id="Phobius"/>
    </source>
</evidence>
<accession>A0A397SI81</accession>
<organism evidence="6 7">
    <name type="scientific">Glomus cerebriforme</name>
    <dbReference type="NCBI Taxonomy" id="658196"/>
    <lineage>
        <taxon>Eukaryota</taxon>
        <taxon>Fungi</taxon>
        <taxon>Fungi incertae sedis</taxon>
        <taxon>Mucoromycota</taxon>
        <taxon>Glomeromycotina</taxon>
        <taxon>Glomeromycetes</taxon>
        <taxon>Glomerales</taxon>
        <taxon>Glomeraceae</taxon>
        <taxon>Glomus</taxon>
    </lineage>
</organism>
<keyword evidence="2" id="KW-0677">Repeat</keyword>
<evidence type="ECO:0000313" key="7">
    <source>
        <dbReference type="Proteomes" id="UP000265703"/>
    </source>
</evidence>
<protein>
    <recommendedName>
        <fullName evidence="8">Galactose oxidase</fullName>
    </recommendedName>
</protein>
<evidence type="ECO:0000256" key="3">
    <source>
        <dbReference type="SAM" id="MobiDB-lite"/>
    </source>
</evidence>
<keyword evidence="4" id="KW-0812">Transmembrane</keyword>
<dbReference type="SUPFAM" id="SSF117281">
    <property type="entry name" value="Kelch motif"/>
    <property type="match status" value="1"/>
</dbReference>
<dbReference type="Gene3D" id="2.120.10.80">
    <property type="entry name" value="Kelch-type beta propeller"/>
    <property type="match status" value="2"/>
</dbReference>
<dbReference type="AlphaFoldDB" id="A0A397SI81"/>
<feature type="region of interest" description="Disordered" evidence="3">
    <location>
        <begin position="369"/>
        <end position="390"/>
    </location>
</feature>
<feature type="compositionally biased region" description="Low complexity" evidence="3">
    <location>
        <begin position="370"/>
        <end position="388"/>
    </location>
</feature>
<feature type="signal peptide" evidence="5">
    <location>
        <begin position="1"/>
        <end position="23"/>
    </location>
</feature>